<accession>A0A4P2PUJ1</accession>
<evidence type="ECO:0000256" key="1">
    <source>
        <dbReference type="SAM" id="MobiDB-lite"/>
    </source>
</evidence>
<dbReference type="EMBL" id="CP012670">
    <property type="protein sequence ID" value="AUX20324.1"/>
    <property type="molecule type" value="Genomic_DNA"/>
</dbReference>
<dbReference type="AlphaFoldDB" id="A0A4P2PUJ1"/>
<dbReference type="Pfam" id="PF07631">
    <property type="entry name" value="PSD4"/>
    <property type="match status" value="1"/>
</dbReference>
<evidence type="ECO:0000259" key="5">
    <source>
        <dbReference type="Pfam" id="PF07627"/>
    </source>
</evidence>
<feature type="domain" description="DUF1585" evidence="3">
    <location>
        <begin position="496"/>
        <end position="565"/>
    </location>
</feature>
<evidence type="ECO:0000259" key="4">
    <source>
        <dbReference type="Pfam" id="PF07626"/>
    </source>
</evidence>
<feature type="region of interest" description="Disordered" evidence="1">
    <location>
        <begin position="33"/>
        <end position="62"/>
    </location>
</feature>
<evidence type="ECO:0000313" key="9">
    <source>
        <dbReference type="Proteomes" id="UP000295781"/>
    </source>
</evidence>
<feature type="domain" description="DUF1592" evidence="6">
    <location>
        <begin position="225"/>
        <end position="357"/>
    </location>
</feature>
<feature type="compositionally biased region" description="Gly residues" evidence="1">
    <location>
        <begin position="42"/>
        <end position="55"/>
    </location>
</feature>
<feature type="chain" id="PRO_5021008977" description="DUF1592 domain-containing protein" evidence="2">
    <location>
        <begin position="24"/>
        <end position="573"/>
    </location>
</feature>
<dbReference type="PROSITE" id="PS51257">
    <property type="entry name" value="PROKAR_LIPOPROTEIN"/>
    <property type="match status" value="1"/>
</dbReference>
<feature type="domain" description="DUF1588" evidence="5">
    <location>
        <begin position="376"/>
        <end position="471"/>
    </location>
</feature>
<dbReference type="Pfam" id="PF07624">
    <property type="entry name" value="PSD2"/>
    <property type="match status" value="1"/>
</dbReference>
<dbReference type="OrthoDB" id="5483590at2"/>
<evidence type="ECO:0000259" key="6">
    <source>
        <dbReference type="Pfam" id="PF07631"/>
    </source>
</evidence>
<dbReference type="Pfam" id="PF07626">
    <property type="entry name" value="PSD3"/>
    <property type="match status" value="1"/>
</dbReference>
<feature type="domain" description="DUF1587" evidence="4">
    <location>
        <begin position="76"/>
        <end position="134"/>
    </location>
</feature>
<protein>
    <recommendedName>
        <fullName evidence="10">DUF1592 domain-containing protein</fullName>
    </recommendedName>
</protein>
<dbReference type="Proteomes" id="UP000295781">
    <property type="component" value="Chromosome"/>
</dbReference>
<dbReference type="InterPro" id="IPR013039">
    <property type="entry name" value="DUF1588"/>
</dbReference>
<evidence type="ECO:0000256" key="2">
    <source>
        <dbReference type="SAM" id="SignalP"/>
    </source>
</evidence>
<dbReference type="InterPro" id="IPR013042">
    <property type="entry name" value="DUF1592"/>
</dbReference>
<reference evidence="8 9" key="1">
    <citation type="submission" date="2015-09" db="EMBL/GenBank/DDBJ databases">
        <title>Sorangium comparison.</title>
        <authorList>
            <person name="Zaburannyi N."/>
            <person name="Bunk B."/>
            <person name="Overmann J."/>
            <person name="Mueller R."/>
        </authorList>
    </citation>
    <scope>NUCLEOTIDE SEQUENCE [LARGE SCALE GENOMIC DNA]</scope>
    <source>
        <strain evidence="8 9">So ceGT47</strain>
    </source>
</reference>
<evidence type="ECO:0008006" key="10">
    <source>
        <dbReference type="Google" id="ProtNLM"/>
    </source>
</evidence>
<keyword evidence="2" id="KW-0732">Signal</keyword>
<dbReference type="InterPro" id="IPR011478">
    <property type="entry name" value="DUF1585"/>
</dbReference>
<dbReference type="Pfam" id="PF07637">
    <property type="entry name" value="PSD5"/>
    <property type="match status" value="1"/>
</dbReference>
<gene>
    <name evidence="8" type="ORF">SOCEGT47_007920</name>
</gene>
<feature type="domain" description="DUF1595" evidence="7">
    <location>
        <begin position="152"/>
        <end position="211"/>
    </location>
</feature>
<dbReference type="InterPro" id="IPR013036">
    <property type="entry name" value="DUF1587"/>
</dbReference>
<name>A0A4P2PUJ1_SORCE</name>
<proteinExistence type="predicted"/>
<feature type="signal peptide" evidence="2">
    <location>
        <begin position="1"/>
        <end position="23"/>
    </location>
</feature>
<organism evidence="8 9">
    <name type="scientific">Sorangium cellulosum</name>
    <name type="common">Polyangium cellulosum</name>
    <dbReference type="NCBI Taxonomy" id="56"/>
    <lineage>
        <taxon>Bacteria</taxon>
        <taxon>Pseudomonadati</taxon>
        <taxon>Myxococcota</taxon>
        <taxon>Polyangia</taxon>
        <taxon>Polyangiales</taxon>
        <taxon>Polyangiaceae</taxon>
        <taxon>Sorangium</taxon>
    </lineage>
</organism>
<evidence type="ECO:0000259" key="7">
    <source>
        <dbReference type="Pfam" id="PF07637"/>
    </source>
</evidence>
<dbReference type="InterPro" id="IPR013043">
    <property type="entry name" value="DUF1595"/>
</dbReference>
<evidence type="ECO:0000313" key="8">
    <source>
        <dbReference type="EMBL" id="AUX20324.1"/>
    </source>
</evidence>
<evidence type="ECO:0000259" key="3">
    <source>
        <dbReference type="Pfam" id="PF07624"/>
    </source>
</evidence>
<dbReference type="Pfam" id="PF07627">
    <property type="entry name" value="PSCyt3"/>
    <property type="match status" value="1"/>
</dbReference>
<sequence length="573" mass="61915">MRTLRHLSYIGTTIFLASTPFFAGCTGTIADAGEDGGEDGATSGGSTGSGSGTGGEQPDDPKVCIPGIPATSQIPRLLNRQYDNTVRDLLGVTRVGSDKKLPSELLVSDSDGPMTPDAWRIYQDVAAQIAKEVMAGTNKSRFISCDPAASGCLEQTIKTFGRKAFRRPLTDAEVARFQKLGQTTPPGTPDEVAEATLFAFLVSPSFLMLPELTDTPDPSGKGIQLSSHEVAARLSYMLWGSVPDDTLNAAADKDELQTKEQILAQAQRMIDVREKTGPLVTAFHNNWAQMENGNAHWWKMDHDPELYPLYSADAKAVYKAELDAFFEEVAFEGGSFQDLLLSNVAFVNKDNAAIYGLDPSTYGTELTRVELDPNERPGFLTRVGFLSSYSGFNATSPILRGAFISVYLLGVDPGAPLPGAAQMTVDGDFKTQRAYVEELTKPASCSGCHSIINPPGFVMEGYDGIGKLQTVDPRGGAIDASVTTNTIDFGSGNVKEISSPLQLMQEITQIQKSKQLYAQAWISYAFGRAPNANDKCLVDQLDMKLSQSGYSILDLMADLTQAESFRVRVRETL</sequence>